<protein>
    <submittedName>
        <fullName evidence="10">MFS transporter</fullName>
    </submittedName>
</protein>
<dbReference type="PANTHER" id="PTHR23501:SF197">
    <property type="entry name" value="COMD"/>
    <property type="match status" value="1"/>
</dbReference>
<keyword evidence="6 8" id="KW-0472">Membrane</keyword>
<sequence length="536" mass="55809">MTNAKPKVGLVLTGLLLGMLLGALDQTIMATAMPTVIQQLGGLSLYSWVFSVYMLASTTSMPIFGKLADLYGRRRIYIVGMALFIGGSALCGLATNMTELIVFRGIQGIGAGALMPLAITILADIMPPERRAKMQGIFGAVFALSSIVGPAAGGFIVDRLSWNWIFYVNLPIGLAAIGIIAVALKENRTAGKRSIDWLGAVLLSGSIVSILLALVFGGGTGEASTSYGWGSMPVLGLFAAGAALLALFLWAETKAKEPILPLDMFRNRVITVSYAAGFLMNAAMFGAITYIPLYVQGVIGVSASLAGYILTPLMLSVVVSSIVSGRLLAKVPFRVLIAGGFAIMAVGFWLMSTMDVDTTKTTVVLYMIVAGLGMGPLLPAINTAAQEAADSRMRGVVTSSVQFFRSIGGTIGVSVLGALLSDRLNDGLSGLGAKLAHIPADKLAHMANPRLLTDKAAMAALPHEVVAELQRLFTGAVTGLFLAGAVIVAIGIVVSFFMGNAKLSRERHAERGSVPGASPGSAVREPDVAAKSAELV</sequence>
<feature type="domain" description="Major facilitator superfamily (MFS) profile" evidence="9">
    <location>
        <begin position="11"/>
        <end position="503"/>
    </location>
</feature>
<feature type="transmembrane region" description="Helical" evidence="8">
    <location>
        <begin position="46"/>
        <end position="64"/>
    </location>
</feature>
<dbReference type="EMBL" id="QJVJ01000013">
    <property type="protein sequence ID" value="PYI51423.1"/>
    <property type="molecule type" value="Genomic_DNA"/>
</dbReference>
<feature type="transmembrane region" description="Helical" evidence="8">
    <location>
        <begin position="76"/>
        <end position="95"/>
    </location>
</feature>
<dbReference type="Proteomes" id="UP000247476">
    <property type="component" value="Unassembled WGS sequence"/>
</dbReference>
<keyword evidence="11" id="KW-1185">Reference proteome</keyword>
<dbReference type="PROSITE" id="PS50850">
    <property type="entry name" value="MFS"/>
    <property type="match status" value="1"/>
</dbReference>
<name>A0A2V5K1M5_9BACL</name>
<evidence type="ECO:0000256" key="3">
    <source>
        <dbReference type="ARBA" id="ARBA00022475"/>
    </source>
</evidence>
<feature type="transmembrane region" description="Helical" evidence="8">
    <location>
        <begin position="297"/>
        <end position="319"/>
    </location>
</feature>
<evidence type="ECO:0000256" key="8">
    <source>
        <dbReference type="SAM" id="Phobius"/>
    </source>
</evidence>
<evidence type="ECO:0000313" key="10">
    <source>
        <dbReference type="EMBL" id="PYI51423.1"/>
    </source>
</evidence>
<gene>
    <name evidence="10" type="ORF">DLM86_25530</name>
</gene>
<dbReference type="InterPro" id="IPR036259">
    <property type="entry name" value="MFS_trans_sf"/>
</dbReference>
<dbReference type="CDD" id="cd17502">
    <property type="entry name" value="MFS_Azr1_MDR_like"/>
    <property type="match status" value="1"/>
</dbReference>
<evidence type="ECO:0000256" key="7">
    <source>
        <dbReference type="SAM" id="MobiDB-lite"/>
    </source>
</evidence>
<keyword evidence="2" id="KW-0813">Transport</keyword>
<evidence type="ECO:0000256" key="5">
    <source>
        <dbReference type="ARBA" id="ARBA00022989"/>
    </source>
</evidence>
<feature type="transmembrane region" description="Helical" evidence="8">
    <location>
        <begin position="137"/>
        <end position="156"/>
    </location>
</feature>
<evidence type="ECO:0000256" key="2">
    <source>
        <dbReference type="ARBA" id="ARBA00022448"/>
    </source>
</evidence>
<evidence type="ECO:0000259" key="9">
    <source>
        <dbReference type="PROSITE" id="PS50850"/>
    </source>
</evidence>
<dbReference type="GO" id="GO:0005886">
    <property type="term" value="C:plasma membrane"/>
    <property type="evidence" value="ECO:0007669"/>
    <property type="project" value="UniProtKB-SubCell"/>
</dbReference>
<dbReference type="FunFam" id="1.20.1720.10:FF:000004">
    <property type="entry name" value="EmrB/QacA family drug resistance transporter"/>
    <property type="match status" value="1"/>
</dbReference>
<evidence type="ECO:0000256" key="4">
    <source>
        <dbReference type="ARBA" id="ARBA00022692"/>
    </source>
</evidence>
<dbReference type="InterPro" id="IPR004638">
    <property type="entry name" value="EmrB-like"/>
</dbReference>
<proteinExistence type="predicted"/>
<keyword evidence="4 8" id="KW-0812">Transmembrane</keyword>
<feature type="transmembrane region" description="Helical" evidence="8">
    <location>
        <begin position="272"/>
        <end position="291"/>
    </location>
</feature>
<accession>A0A2V5K1M5</accession>
<dbReference type="InterPro" id="IPR011701">
    <property type="entry name" value="MFS"/>
</dbReference>
<dbReference type="InterPro" id="IPR020846">
    <property type="entry name" value="MFS_dom"/>
</dbReference>
<feature type="transmembrane region" description="Helical" evidence="8">
    <location>
        <begin position="196"/>
        <end position="217"/>
    </location>
</feature>
<feature type="transmembrane region" description="Helical" evidence="8">
    <location>
        <begin position="403"/>
        <end position="421"/>
    </location>
</feature>
<evidence type="ECO:0000256" key="1">
    <source>
        <dbReference type="ARBA" id="ARBA00004651"/>
    </source>
</evidence>
<dbReference type="PRINTS" id="PR01036">
    <property type="entry name" value="TCRTETB"/>
</dbReference>
<evidence type="ECO:0000256" key="6">
    <source>
        <dbReference type="ARBA" id="ARBA00023136"/>
    </source>
</evidence>
<feature type="transmembrane region" description="Helical" evidence="8">
    <location>
        <begin position="331"/>
        <end position="351"/>
    </location>
</feature>
<reference evidence="10 11" key="1">
    <citation type="submission" date="2018-05" db="EMBL/GenBank/DDBJ databases">
        <title>Paenibacillus flagellatus sp. nov., isolated from selenium mineral soil.</title>
        <authorList>
            <person name="Dai X."/>
        </authorList>
    </citation>
    <scope>NUCLEOTIDE SEQUENCE [LARGE SCALE GENOMIC DNA]</scope>
    <source>
        <strain evidence="10 11">DXL2</strain>
    </source>
</reference>
<dbReference type="AlphaFoldDB" id="A0A2V5K1M5"/>
<evidence type="ECO:0000313" key="11">
    <source>
        <dbReference type="Proteomes" id="UP000247476"/>
    </source>
</evidence>
<comment type="caution">
    <text evidence="10">The sequence shown here is derived from an EMBL/GenBank/DDBJ whole genome shotgun (WGS) entry which is preliminary data.</text>
</comment>
<dbReference type="Pfam" id="PF07690">
    <property type="entry name" value="MFS_1"/>
    <property type="match status" value="1"/>
</dbReference>
<feature type="transmembrane region" description="Helical" evidence="8">
    <location>
        <begin position="472"/>
        <end position="498"/>
    </location>
</feature>
<dbReference type="SUPFAM" id="SSF103473">
    <property type="entry name" value="MFS general substrate transporter"/>
    <property type="match status" value="2"/>
</dbReference>
<keyword evidence="5 8" id="KW-1133">Transmembrane helix</keyword>
<feature type="transmembrane region" description="Helical" evidence="8">
    <location>
        <begin position="162"/>
        <end position="184"/>
    </location>
</feature>
<feature type="transmembrane region" description="Helical" evidence="8">
    <location>
        <begin position="363"/>
        <end position="382"/>
    </location>
</feature>
<dbReference type="Gene3D" id="1.20.1250.20">
    <property type="entry name" value="MFS general substrate transporter like domains"/>
    <property type="match status" value="2"/>
</dbReference>
<organism evidence="10 11">
    <name type="scientific">Paenibacillus flagellatus</name>
    <dbReference type="NCBI Taxonomy" id="2211139"/>
    <lineage>
        <taxon>Bacteria</taxon>
        <taxon>Bacillati</taxon>
        <taxon>Bacillota</taxon>
        <taxon>Bacilli</taxon>
        <taxon>Bacillales</taxon>
        <taxon>Paenibacillaceae</taxon>
        <taxon>Paenibacillus</taxon>
    </lineage>
</organism>
<feature type="region of interest" description="Disordered" evidence="7">
    <location>
        <begin position="509"/>
        <end position="536"/>
    </location>
</feature>
<feature type="transmembrane region" description="Helical" evidence="8">
    <location>
        <begin position="101"/>
        <end position="125"/>
    </location>
</feature>
<keyword evidence="3" id="KW-1003">Cell membrane</keyword>
<dbReference type="PANTHER" id="PTHR23501">
    <property type="entry name" value="MAJOR FACILITATOR SUPERFAMILY"/>
    <property type="match status" value="1"/>
</dbReference>
<dbReference type="GO" id="GO:0022857">
    <property type="term" value="F:transmembrane transporter activity"/>
    <property type="evidence" value="ECO:0007669"/>
    <property type="project" value="InterPro"/>
</dbReference>
<dbReference type="RefSeq" id="WP_110842899.1">
    <property type="nucleotide sequence ID" value="NZ_QJVJ01000013.1"/>
</dbReference>
<feature type="transmembrane region" description="Helical" evidence="8">
    <location>
        <begin position="229"/>
        <end position="251"/>
    </location>
</feature>
<comment type="subcellular location">
    <subcellularLocation>
        <location evidence="1">Cell membrane</location>
        <topology evidence="1">Multi-pass membrane protein</topology>
    </subcellularLocation>
</comment>
<dbReference type="NCBIfam" id="TIGR00711">
    <property type="entry name" value="efflux_EmrB"/>
    <property type="match status" value="1"/>
</dbReference>
<dbReference type="OrthoDB" id="9816041at2"/>